<evidence type="ECO:0000313" key="1">
    <source>
        <dbReference type="EMBL" id="PAV05619.1"/>
    </source>
</evidence>
<comment type="caution">
    <text evidence="1">The sequence shown here is derived from an EMBL/GenBank/DDBJ whole genome shotgun (WGS) entry which is preliminary data.</text>
</comment>
<sequence length="63" mass="7638">MVLKYISLEEETEFNKIVHRLLEEYDKGYLVGIEIQLRDVTYDEWLLSRVIYPEKAEKLFLKS</sequence>
<accession>A0A2A2H875</accession>
<dbReference type="AlphaFoldDB" id="A0A2A2H875"/>
<dbReference type="Proteomes" id="UP000217784">
    <property type="component" value="Unassembled WGS sequence"/>
</dbReference>
<reference evidence="1 2" key="1">
    <citation type="journal article" date="2017" name="BMC Genomics">
        <title>Genomic analysis of methanogenic archaea reveals a shift towards energy conservation.</title>
        <authorList>
            <person name="Gilmore S.P."/>
            <person name="Henske J.K."/>
            <person name="Sexton J.A."/>
            <person name="Solomon K.V."/>
            <person name="Seppala S."/>
            <person name="Yoo J.I."/>
            <person name="Huyett L.M."/>
            <person name="Pressman A."/>
            <person name="Cogan J.Z."/>
            <person name="Kivenson V."/>
            <person name="Peng X."/>
            <person name="Tan Y."/>
            <person name="Valentine D.L."/>
            <person name="O'Malley M.A."/>
        </authorList>
    </citation>
    <scope>NUCLEOTIDE SEQUENCE [LARGE SCALE GENOMIC DNA]</scope>
    <source>
        <strain evidence="1 2">M.o.H.</strain>
    </source>
</reference>
<organism evidence="1 2">
    <name type="scientific">Methanobacterium bryantii</name>
    <dbReference type="NCBI Taxonomy" id="2161"/>
    <lineage>
        <taxon>Archaea</taxon>
        <taxon>Methanobacteriati</taxon>
        <taxon>Methanobacteriota</taxon>
        <taxon>Methanomada group</taxon>
        <taxon>Methanobacteria</taxon>
        <taxon>Methanobacteriales</taxon>
        <taxon>Methanobacteriaceae</taxon>
        <taxon>Methanobacterium</taxon>
    </lineage>
</organism>
<keyword evidence="2" id="KW-1185">Reference proteome</keyword>
<proteinExistence type="predicted"/>
<name>A0A2A2H875_METBR</name>
<protein>
    <submittedName>
        <fullName evidence="1">Uncharacterized protein</fullName>
    </submittedName>
</protein>
<gene>
    <name evidence="1" type="ORF">ASJ80_08910</name>
</gene>
<evidence type="ECO:0000313" key="2">
    <source>
        <dbReference type="Proteomes" id="UP000217784"/>
    </source>
</evidence>
<dbReference type="EMBL" id="LMVM01000003">
    <property type="protein sequence ID" value="PAV05619.1"/>
    <property type="molecule type" value="Genomic_DNA"/>
</dbReference>
<dbReference type="RefSeq" id="WP_069585687.1">
    <property type="nucleotide sequence ID" value="NZ_LMVM01000003.1"/>
</dbReference>